<dbReference type="RefSeq" id="WP_054465105.1">
    <property type="nucleotide sequence ID" value="NZ_CP159837.1"/>
</dbReference>
<dbReference type="AlphaFoldDB" id="A0AAU8JFN9"/>
<reference evidence="2" key="1">
    <citation type="submission" date="2024-07" db="EMBL/GenBank/DDBJ databases">
        <authorList>
            <person name="Kim Y.J."/>
            <person name="Jeong J.Y."/>
        </authorList>
    </citation>
    <scope>NUCLEOTIDE SEQUENCE</scope>
    <source>
        <strain evidence="2">GIHE-MW2</strain>
    </source>
</reference>
<gene>
    <name evidence="2" type="ORF">ABWT76_000328</name>
</gene>
<evidence type="ECO:0000259" key="1">
    <source>
        <dbReference type="Pfam" id="PF14065"/>
    </source>
</evidence>
<dbReference type="Pfam" id="PF14065">
    <property type="entry name" value="Pvc16_N"/>
    <property type="match status" value="1"/>
</dbReference>
<dbReference type="EMBL" id="CP159837">
    <property type="protein sequence ID" value="XCM37561.1"/>
    <property type="molecule type" value="Genomic_DNA"/>
</dbReference>
<protein>
    <submittedName>
        <fullName evidence="2">DUF4255 domain-containing protein</fullName>
    </submittedName>
</protein>
<feature type="domain" description="Pvc16 N-terminal" evidence="1">
    <location>
        <begin position="9"/>
        <end position="197"/>
    </location>
</feature>
<name>A0AAU8JFN9_9CYAN</name>
<organism evidence="2">
    <name type="scientific">Planktothricoides raciborskii GIHE-MW2</name>
    <dbReference type="NCBI Taxonomy" id="2792601"/>
    <lineage>
        <taxon>Bacteria</taxon>
        <taxon>Bacillati</taxon>
        <taxon>Cyanobacteriota</taxon>
        <taxon>Cyanophyceae</taxon>
        <taxon>Oscillatoriophycideae</taxon>
        <taxon>Oscillatoriales</taxon>
        <taxon>Oscillatoriaceae</taxon>
        <taxon>Planktothricoides</taxon>
    </lineage>
</organism>
<dbReference type="InterPro" id="IPR025351">
    <property type="entry name" value="Pvc16_N"/>
</dbReference>
<proteinExistence type="predicted"/>
<sequence length="446" mass="49618">MSNYLAIPTVTAALQRVLQEAIQIDIDGTRVTMARPANAGSATPERGVNLYLYQTTPNPIWQKNADARSRSQTSRDSKQNRTAWDLNYLISFYGNDMDLEPQRIMGSVIRALNDRAILDKDSILETIADETFPYLASSDLDQQVEQIIFTPLNLSLEDLSKIWSVFFQTPYALSLAYKASVVILEGEQVSKKALPVRLRGLAAVPFGYSPIVDRVISRVGPGEPILKDSTLLIQGRNLKASTTLVRIGELELTPQEVTENQIILPLSSVPDDVLMPGVQSLQVIHRITQRLNVIPVYGAAATEGEQAATNLYHSPDNKSYQSLESNAAPFVLRPTVLKATVSNLQGREEPTRSAQIKVRVNLTVGKKQRVVLILNEKSIENPNAYLFDAPVRRTNQNTIAIPVENVKPGEYLVRLQIDGAESLLTVDTDPNSKTFQWYKEPRILVR</sequence>
<evidence type="ECO:0000313" key="2">
    <source>
        <dbReference type="EMBL" id="XCM37561.1"/>
    </source>
</evidence>
<accession>A0AAU8JFN9</accession>